<organism evidence="2 3">
    <name type="scientific">Hahella chejuensis (strain KCTC 2396)</name>
    <dbReference type="NCBI Taxonomy" id="349521"/>
    <lineage>
        <taxon>Bacteria</taxon>
        <taxon>Pseudomonadati</taxon>
        <taxon>Pseudomonadota</taxon>
        <taxon>Gammaproteobacteria</taxon>
        <taxon>Oceanospirillales</taxon>
        <taxon>Hahellaceae</taxon>
        <taxon>Hahella</taxon>
    </lineage>
</organism>
<accession>Q2SGT4</accession>
<dbReference type="HOGENOM" id="CLU_065313_0_0_6"/>
<proteinExistence type="predicted"/>
<dbReference type="KEGG" id="hch:HCH_03390"/>
<protein>
    <submittedName>
        <fullName evidence="2">Uncharacterized conserved protein</fullName>
    </submittedName>
</protein>
<dbReference type="PANTHER" id="PTHR35458">
    <property type="entry name" value="SLR0755 PROTEIN"/>
    <property type="match status" value="1"/>
</dbReference>
<dbReference type="STRING" id="349521.HCH_03390"/>
<dbReference type="Gene3D" id="3.40.50.1010">
    <property type="entry name" value="5'-nuclease"/>
    <property type="match status" value="1"/>
</dbReference>
<dbReference type="Pfam" id="PF01936">
    <property type="entry name" value="NYN"/>
    <property type="match status" value="1"/>
</dbReference>
<dbReference type="InterPro" id="IPR012340">
    <property type="entry name" value="NA-bd_OB-fold"/>
</dbReference>
<evidence type="ECO:0000259" key="1">
    <source>
        <dbReference type="Pfam" id="PF01936"/>
    </source>
</evidence>
<dbReference type="EMBL" id="CP000155">
    <property type="protein sequence ID" value="ABC30140.1"/>
    <property type="molecule type" value="Genomic_DNA"/>
</dbReference>
<dbReference type="CDD" id="cd10911">
    <property type="entry name" value="PIN_LabA"/>
    <property type="match status" value="1"/>
</dbReference>
<dbReference type="SUPFAM" id="SSF50249">
    <property type="entry name" value="Nucleic acid-binding proteins"/>
    <property type="match status" value="1"/>
</dbReference>
<reference evidence="2 3" key="1">
    <citation type="journal article" date="2005" name="Nucleic Acids Res.">
        <title>Genomic blueprint of Hahella chejuensis, a marine microbe producing an algicidal agent.</title>
        <authorList>
            <person name="Jeong H."/>
            <person name="Yim J.H."/>
            <person name="Lee C."/>
            <person name="Choi S.-H."/>
            <person name="Park Y.K."/>
            <person name="Yoon S.H."/>
            <person name="Hur C.-G."/>
            <person name="Kang H.-Y."/>
            <person name="Kim D."/>
            <person name="Lee H.H."/>
            <person name="Park K.H."/>
            <person name="Park S.-H."/>
            <person name="Park H.-S."/>
            <person name="Lee H.K."/>
            <person name="Oh T.K."/>
            <person name="Kim J.F."/>
        </authorList>
    </citation>
    <scope>NUCLEOTIDE SEQUENCE [LARGE SCALE GENOMIC DNA]</scope>
    <source>
        <strain evidence="2 3">KCTC 2396</strain>
    </source>
</reference>
<dbReference type="InterPro" id="IPR021139">
    <property type="entry name" value="NYN"/>
</dbReference>
<dbReference type="OrthoDB" id="5292197at2"/>
<dbReference type="eggNOG" id="COG1432">
    <property type="taxonomic scope" value="Bacteria"/>
</dbReference>
<dbReference type="InterPro" id="IPR047140">
    <property type="entry name" value="LabA"/>
</dbReference>
<dbReference type="PANTHER" id="PTHR35458:SF8">
    <property type="entry name" value="SLR0650 PROTEIN"/>
    <property type="match status" value="1"/>
</dbReference>
<evidence type="ECO:0000313" key="3">
    <source>
        <dbReference type="Proteomes" id="UP000000238"/>
    </source>
</evidence>
<keyword evidence="3" id="KW-1185">Reference proteome</keyword>
<dbReference type="GO" id="GO:0004540">
    <property type="term" value="F:RNA nuclease activity"/>
    <property type="evidence" value="ECO:0007669"/>
    <property type="project" value="InterPro"/>
</dbReference>
<dbReference type="RefSeq" id="WP_011397209.1">
    <property type="nucleotide sequence ID" value="NC_007645.1"/>
</dbReference>
<dbReference type="Proteomes" id="UP000000238">
    <property type="component" value="Chromosome"/>
</dbReference>
<feature type="domain" description="NYN" evidence="1">
    <location>
        <begin position="7"/>
        <end position="162"/>
    </location>
</feature>
<dbReference type="AlphaFoldDB" id="Q2SGT4"/>
<evidence type="ECO:0000313" key="2">
    <source>
        <dbReference type="EMBL" id="ABC30140.1"/>
    </source>
</evidence>
<name>Q2SGT4_HAHCH</name>
<dbReference type="Gene3D" id="2.40.50.140">
    <property type="entry name" value="Nucleic acid-binding proteins"/>
    <property type="match status" value="1"/>
</dbReference>
<gene>
    <name evidence="2" type="ordered locus">HCH_03390</name>
</gene>
<sequence>MKYDGLKAGIFIDNDNLIYGQDREGLDYSAIIKFVEDLGMLVIRANTYMAVDEDREQKDAKYRQEQRKHRSDIRNAGFRVFEKPLKKYQQEDGTVYAKGNVDLELAVDALLQTDNLDYVLLGSGDGDFSRVVSALQHKGKKVEAFAFDNISTELSQGVDTFYRPDGEHGHKIHGFLKKNQAALKQPTKTEKKEKVTKPVREIATIKAGSWREDKGFGFLTVKEESGKTSDLFFHVSHVRFSGGTRPTNSEMTTIAKSGCQLEFERGISEKGNKTCAVKIIPVSAEGEFVEYLSLRDISSRVLA</sequence>